<dbReference type="EMBL" id="JAYFUM010000027">
    <property type="protein sequence ID" value="MEA5141433.1"/>
    <property type="molecule type" value="Genomic_DNA"/>
</dbReference>
<evidence type="ECO:0000256" key="3">
    <source>
        <dbReference type="ARBA" id="ARBA00022475"/>
    </source>
</evidence>
<proteinExistence type="predicted"/>
<keyword evidence="5 7" id="KW-1133">Transmembrane helix</keyword>
<keyword evidence="10" id="KW-1185">Reference proteome</keyword>
<feature type="transmembrane region" description="Helical" evidence="7">
    <location>
        <begin position="268"/>
        <end position="289"/>
    </location>
</feature>
<dbReference type="Proteomes" id="UP001302949">
    <property type="component" value="Unassembled WGS sequence"/>
</dbReference>
<evidence type="ECO:0000256" key="1">
    <source>
        <dbReference type="ARBA" id="ARBA00004651"/>
    </source>
</evidence>
<name>A0ABU5QFQ0_9BACT</name>
<dbReference type="Gene3D" id="1.20.1250.20">
    <property type="entry name" value="MFS general substrate transporter like domains"/>
    <property type="match status" value="1"/>
</dbReference>
<evidence type="ECO:0000256" key="6">
    <source>
        <dbReference type="ARBA" id="ARBA00023136"/>
    </source>
</evidence>
<feature type="transmembrane region" description="Helical" evidence="7">
    <location>
        <begin position="83"/>
        <end position="102"/>
    </location>
</feature>
<evidence type="ECO:0000259" key="8">
    <source>
        <dbReference type="PROSITE" id="PS50850"/>
    </source>
</evidence>
<feature type="domain" description="Major facilitator superfamily (MFS) profile" evidence="8">
    <location>
        <begin position="13"/>
        <end position="410"/>
    </location>
</feature>
<organism evidence="9 10">
    <name type="scientific">Arcicella rigui</name>
    <dbReference type="NCBI Taxonomy" id="797020"/>
    <lineage>
        <taxon>Bacteria</taxon>
        <taxon>Pseudomonadati</taxon>
        <taxon>Bacteroidota</taxon>
        <taxon>Cytophagia</taxon>
        <taxon>Cytophagales</taxon>
        <taxon>Flectobacillaceae</taxon>
        <taxon>Arcicella</taxon>
    </lineage>
</organism>
<comment type="subcellular location">
    <subcellularLocation>
        <location evidence="1">Cell membrane</location>
        <topology evidence="1">Multi-pass membrane protein</topology>
    </subcellularLocation>
</comment>
<feature type="transmembrane region" description="Helical" evidence="7">
    <location>
        <begin position="184"/>
        <end position="203"/>
    </location>
</feature>
<dbReference type="PANTHER" id="PTHR23513">
    <property type="entry name" value="INTEGRAL MEMBRANE EFFLUX PROTEIN-RELATED"/>
    <property type="match status" value="1"/>
</dbReference>
<evidence type="ECO:0000256" key="2">
    <source>
        <dbReference type="ARBA" id="ARBA00022448"/>
    </source>
</evidence>
<dbReference type="PANTHER" id="PTHR23513:SF9">
    <property type="entry name" value="ENTEROBACTIN EXPORTER ENTS"/>
    <property type="match status" value="1"/>
</dbReference>
<feature type="transmembrane region" description="Helical" evidence="7">
    <location>
        <begin position="114"/>
        <end position="132"/>
    </location>
</feature>
<feature type="transmembrane region" description="Helical" evidence="7">
    <location>
        <begin position="232"/>
        <end position="256"/>
    </location>
</feature>
<evidence type="ECO:0000256" key="5">
    <source>
        <dbReference type="ARBA" id="ARBA00022989"/>
    </source>
</evidence>
<dbReference type="Pfam" id="PF05977">
    <property type="entry name" value="MFS_3"/>
    <property type="match status" value="1"/>
</dbReference>
<feature type="transmembrane region" description="Helical" evidence="7">
    <location>
        <begin position="52"/>
        <end position="71"/>
    </location>
</feature>
<dbReference type="InterPro" id="IPR020846">
    <property type="entry name" value="MFS_dom"/>
</dbReference>
<dbReference type="InterPro" id="IPR036259">
    <property type="entry name" value="MFS_trans_sf"/>
</dbReference>
<dbReference type="InterPro" id="IPR010290">
    <property type="entry name" value="TM_effector"/>
</dbReference>
<keyword evidence="3" id="KW-1003">Cell membrane</keyword>
<gene>
    <name evidence="9" type="ORF">VB248_19920</name>
</gene>
<protein>
    <submittedName>
        <fullName evidence="9">MFS transporter</fullName>
    </submittedName>
</protein>
<dbReference type="PROSITE" id="PS50850">
    <property type="entry name" value="MFS"/>
    <property type="match status" value="1"/>
</dbReference>
<comment type="caution">
    <text evidence="9">The sequence shown here is derived from an EMBL/GenBank/DDBJ whole genome shotgun (WGS) entry which is preliminary data.</text>
</comment>
<feature type="transmembrane region" description="Helical" evidence="7">
    <location>
        <begin position="20"/>
        <end position="45"/>
    </location>
</feature>
<keyword evidence="4 7" id="KW-0812">Transmembrane</keyword>
<dbReference type="RefSeq" id="WP_323298590.1">
    <property type="nucleotide sequence ID" value="NZ_JAYFUM010000027.1"/>
</dbReference>
<feature type="transmembrane region" description="Helical" evidence="7">
    <location>
        <begin position="295"/>
        <end position="314"/>
    </location>
</feature>
<feature type="transmembrane region" description="Helical" evidence="7">
    <location>
        <begin position="159"/>
        <end position="177"/>
    </location>
</feature>
<dbReference type="CDD" id="cd06173">
    <property type="entry name" value="MFS_MefA_like"/>
    <property type="match status" value="1"/>
</dbReference>
<evidence type="ECO:0000256" key="4">
    <source>
        <dbReference type="ARBA" id="ARBA00022692"/>
    </source>
</evidence>
<keyword evidence="6 7" id="KW-0472">Membrane</keyword>
<reference evidence="9 10" key="1">
    <citation type="submission" date="2023-12" db="EMBL/GenBank/DDBJ databases">
        <title>Novel species of the genus Arcicella isolated from rivers.</title>
        <authorList>
            <person name="Lu H."/>
        </authorList>
    </citation>
    <scope>NUCLEOTIDE SEQUENCE [LARGE SCALE GENOMIC DNA]</scope>
    <source>
        <strain evidence="9 10">KCTC 23307</strain>
    </source>
</reference>
<evidence type="ECO:0000313" key="10">
    <source>
        <dbReference type="Proteomes" id="UP001302949"/>
    </source>
</evidence>
<feature type="transmembrane region" description="Helical" evidence="7">
    <location>
        <begin position="381"/>
        <end position="404"/>
    </location>
</feature>
<sequence length="414" mass="45202">MTDSSLKQSPYEALKYPQFVAFIFANSFVTMALLMQEVIIGYSIYKITHDPLALGLIGLAEALPYISLALFGGHFADRRNKKTIMQVSLAFITVGSIVLIWATNPGNHLSQTQVLTIVYGVIMLIGFSRGFYSPASSSLNPFLIPKEVFANAATWQSSLWQAGAILGPGFAGFLYAYLGLTHSLWCVVGLFCVVMMLISTITAPPIPAQNEQKVNIFYSLREGIVYVFKTKVILYAISLDLFSVLFGGVIALLPVYSEDILHVGAEGLGILRAAPSIGAVLSMIVMVYYPPLNQAWRNLLLAIAGFGIATLVFAISTNIWLSVVALFFTGVFDSVSVIIRQTILRYFTPDEMRGRVSSVNGIFVSSSNELGAFESGLMAKLLGTVPSVIFGGAMTMIIVTIVWFRSKELFKMKI</sequence>
<evidence type="ECO:0000313" key="9">
    <source>
        <dbReference type="EMBL" id="MEA5141433.1"/>
    </source>
</evidence>
<accession>A0ABU5QFQ0</accession>
<keyword evidence="2" id="KW-0813">Transport</keyword>
<dbReference type="SUPFAM" id="SSF103473">
    <property type="entry name" value="MFS general substrate transporter"/>
    <property type="match status" value="1"/>
</dbReference>
<evidence type="ECO:0000256" key="7">
    <source>
        <dbReference type="SAM" id="Phobius"/>
    </source>
</evidence>